<dbReference type="WBParaSite" id="SMTH1_23250.1">
    <property type="protein sequence ID" value="SMTH1_23250.1"/>
    <property type="gene ID" value="SMTH1_23250"/>
</dbReference>
<organism evidence="9 10">
    <name type="scientific">Schistosoma mattheei</name>
    <dbReference type="NCBI Taxonomy" id="31246"/>
    <lineage>
        <taxon>Eukaryota</taxon>
        <taxon>Metazoa</taxon>
        <taxon>Spiralia</taxon>
        <taxon>Lophotrochozoa</taxon>
        <taxon>Platyhelminthes</taxon>
        <taxon>Trematoda</taxon>
        <taxon>Digenea</taxon>
        <taxon>Strigeidida</taxon>
        <taxon>Schistosomatoidea</taxon>
        <taxon>Schistosomatidae</taxon>
        <taxon>Schistosoma</taxon>
    </lineage>
</organism>
<dbReference type="FunFam" id="1.10.418.10:FF:000033">
    <property type="entry name" value="nesprin-1 isoform X1"/>
    <property type="match status" value="1"/>
</dbReference>
<reference evidence="10" key="1">
    <citation type="submission" date="2023-11" db="UniProtKB">
        <authorList>
            <consortium name="WormBaseParasite"/>
        </authorList>
    </citation>
    <scope>IDENTIFICATION</scope>
</reference>
<evidence type="ECO:0000313" key="10">
    <source>
        <dbReference type="WBParaSite" id="SMTH1_23250.1"/>
    </source>
</evidence>
<sequence length="2073" mass="242905">MVNFHYSNKDLYHTTQFSSLNQHDNLCHDDLHCIKHLNPIINDNTKWDLLRSIELNDENVKSISNLYALNHLSTLSNNNNDNDCKSSRIDDTTTIDSWTPSTDQSFIHREILINKMKSWKLYRNTSPLNYFNNMNNTSNIDNLPEKYSVQCRFRTFEDVPKDQMDDHVATVHIFNRYLMNNEYGHGDQLQTLKDVHSSADLSENLTEQFITPSVSDGLTLDACNQELDHNTRLNARHRICEEYLQCLEKRYNFNMNQSNNEMNKINATEYDLIPNHLYISTSVDGLHSMVTTIQMDSSKLYHSIDHTTLKQNTTEEKIIANKCEQERVQKKTFTNWLNTYLSNANPPLKVQDLFEDIKNGIVLIRILEVLSGEKLRAESRVQMNRIHCLSNIKTALEFLHSRNVSGNSLQYSEHSGCIYFFIEEQEELLLKILDLPPGSLKARGSAKRALQTWVQEIFAGKYDVQIRDFGPSWRDGIAFNAMVHNIDSSLVEMDKVKSRTSKENLEHAFTQAEKHLGIPRLLDPEDVDVDRPDEKSIVTYVAQFFKAYPDAGRRRPDSEIFGTNNQKLNSIRDDLSRVIDNEKTTNLPSTLIDRLSTRLSKVTGYEPGYSAVLNASKARRTFLDILYNVNRTETSTGVRIRSRRRESATGFEYRFCNWLDLVDGNIHTETREIVNGILTDYQLCLKTEHIPEKLDQCKSDLCKHFNLLTKIVQYDDQLIPKNSLDIIQRWQDDCEMKWNIDKFNQLIQLGERIKQRLTLWDKLDHRVKNIENWLSQFEDSKFSENDWFSRRDEIFVLLEEANEAAHYLGESAIIIDWKCFISKRKQANLEKVEAKRLADKLKLENEFNNHLNQIENWINSIKDLIENKTNGKLKHLQVRCTSNGLSIIVGQLQNILDEQSKITEHLQNATNLSQDPIIQPIQLEQNERLLYLEESMEKFIHLLPIKLKDLTDITEKTNEIENNLNHIQLQLNELEQKQNNLFLETDIHTWECSSLYLDFNDCRGHLTFTNGQVNDLERALNLQDNRGMSILNKFSVEELYNEIKDFNDRLNNTEKIIKRKLIHKQSIDETFITLKQQMDEIQIALNDLKYATSTSGRISKEDLLNLLDNLKTLRRKYTESIQTNDRRCQNFLNSAASQGDGDMLLNEMKTKISQMKSDLNEHCTEIDNEMQQLDIQLNKSLTNLYEIEEKAKQTDQWLINQERRLTALSTGPPTQSCDTVDSISEQLKSHQQWVDECKNLLESIKKYSQKHNLKPERDDVDSKVYNIAEEQLKNINSFSIQLESSYQWLYQCYHEHNETINNLIDNNNNNNEFNQMNILNQLQVKHQYLMNFATLLNKEGNIQLIQCQNEIQHLIDFNDNYDNTSMIILARKELSKFQLELNNITNENDKELKEIEAQISRQSKFLSNIEAEEKWLNGIENKINQDHSHLNNFQSTAELLQDIQTETDRYNQLLSNVNTHNQQIDEQLLPEAQSLKDSSSLQRIDNLKGKIKTFKQNLEKMISDMNIQATSIHAFQQAVENFRFNLKNFERQRSSILEIQTVSYVNMESDSQLLEASYVNMKKQIEDLLTNQSELKTQFMHIEYLSQSIQSIPNDDLNQCQQEMEQFFNKLHNDSNDIQSILLKLIKLNELIKNLKNFLNINHEQFLLILNKESIISINYDLDQLYQFYQLNLNEIKLICNQFGIELSCESPSNRNQSSKLSIIENEINNLLNDLIRTYTKHSKFFISLQNDLHQQINQLTNDLFSQLTQLSQLINNLNHILTCYHEGQNNIDLIKKEYQTICLKQNIDSYDYLIQSINNLFNQLQIKIDPIQMTLNKSIENTCIKCQSIIINDILSNCFKQFMNKKDLLINNMKETIELYKQSNQIEMNYFNNFNELNNELNQLKNSLNQLCHITIIDQINNIDFNQQLNSITEQYTRLHNRYNNLYENFKETNIQNNKINELLSNNSIMIQQINENLMKLKSNYELQKNNYELIQNKLNQSIDYLNKYQINNLLIDFTEYSNDLNNIQQIINKNDQNLIDNKNIKKMNDLYQLIIEIIQLNKTNVSSLSLSSSSSSSTTSTVNQLINWNNF</sequence>
<dbReference type="CDD" id="cd21243">
    <property type="entry name" value="CH_SYNE1_rpt2"/>
    <property type="match status" value="1"/>
</dbReference>
<feature type="coiled-coil region" evidence="7">
    <location>
        <begin position="957"/>
        <end position="984"/>
    </location>
</feature>
<evidence type="ECO:0000256" key="5">
    <source>
        <dbReference type="ARBA" id="ARBA00023136"/>
    </source>
</evidence>
<dbReference type="GO" id="GO:0051015">
    <property type="term" value="F:actin filament binding"/>
    <property type="evidence" value="ECO:0007669"/>
    <property type="project" value="TreeGrafter"/>
</dbReference>
<dbReference type="InterPro" id="IPR001715">
    <property type="entry name" value="CH_dom"/>
</dbReference>
<comment type="subcellular location">
    <subcellularLocation>
        <location evidence="1">Membrane</location>
    </subcellularLocation>
</comment>
<evidence type="ECO:0000256" key="2">
    <source>
        <dbReference type="ARBA" id="ARBA00022692"/>
    </source>
</evidence>
<dbReference type="Proteomes" id="UP000050791">
    <property type="component" value="Unassembled WGS sequence"/>
</dbReference>
<evidence type="ECO:0000313" key="9">
    <source>
        <dbReference type="Proteomes" id="UP000050791"/>
    </source>
</evidence>
<dbReference type="Pfam" id="PF00307">
    <property type="entry name" value="CH"/>
    <property type="match status" value="2"/>
</dbReference>
<keyword evidence="5" id="KW-0472">Membrane</keyword>
<evidence type="ECO:0000256" key="4">
    <source>
        <dbReference type="ARBA" id="ARBA00022989"/>
    </source>
</evidence>
<dbReference type="GO" id="GO:0034993">
    <property type="term" value="C:meiotic nuclear membrane microtubule tethering complex"/>
    <property type="evidence" value="ECO:0007669"/>
    <property type="project" value="TreeGrafter"/>
</dbReference>
<proteinExistence type="predicted"/>
<feature type="coiled-coil region" evidence="7">
    <location>
        <begin position="824"/>
        <end position="860"/>
    </location>
</feature>
<dbReference type="GO" id="GO:0007097">
    <property type="term" value="P:nuclear migration"/>
    <property type="evidence" value="ECO:0007669"/>
    <property type="project" value="TreeGrafter"/>
</dbReference>
<feature type="domain" description="Calponin-homology (CH)" evidence="8">
    <location>
        <begin position="444"/>
        <end position="549"/>
    </location>
</feature>
<feature type="domain" description="Calponin-homology (CH)" evidence="8">
    <location>
        <begin position="327"/>
        <end position="437"/>
    </location>
</feature>
<feature type="coiled-coil region" evidence="7">
    <location>
        <begin position="1145"/>
        <end position="1176"/>
    </location>
</feature>
<evidence type="ECO:0000259" key="8">
    <source>
        <dbReference type="PROSITE" id="PS50021"/>
    </source>
</evidence>
<dbReference type="PROSITE" id="PS50021">
    <property type="entry name" value="CH"/>
    <property type="match status" value="2"/>
</dbReference>
<dbReference type="InterPro" id="IPR036872">
    <property type="entry name" value="CH_dom_sf"/>
</dbReference>
<dbReference type="PANTHER" id="PTHR47535:SF1">
    <property type="entry name" value="NESPRIN-1"/>
    <property type="match status" value="1"/>
</dbReference>
<dbReference type="SMART" id="SM00033">
    <property type="entry name" value="CH"/>
    <property type="match status" value="2"/>
</dbReference>
<dbReference type="GO" id="GO:0005737">
    <property type="term" value="C:cytoplasm"/>
    <property type="evidence" value="ECO:0007669"/>
    <property type="project" value="TreeGrafter"/>
</dbReference>
<keyword evidence="2" id="KW-0812">Transmembrane</keyword>
<dbReference type="PANTHER" id="PTHR47535">
    <property type="entry name" value="MUSCLE-SPECIFIC PROTEIN 300 KDA, ISOFORM G"/>
    <property type="match status" value="1"/>
</dbReference>
<evidence type="ECO:0000256" key="7">
    <source>
        <dbReference type="SAM" id="Coils"/>
    </source>
</evidence>
<dbReference type="InterPro" id="IPR052403">
    <property type="entry name" value="LINC-complex_assoc"/>
</dbReference>
<dbReference type="InterPro" id="IPR047291">
    <property type="entry name" value="CH_SYNE1_rpt2"/>
</dbReference>
<keyword evidence="4" id="KW-1133">Transmembrane helix</keyword>
<protein>
    <recommendedName>
        <fullName evidence="8">Calponin-homology (CH) domain-containing protein</fullName>
    </recommendedName>
</protein>
<feature type="coiled-coil region" evidence="7">
    <location>
        <begin position="1367"/>
        <end position="1412"/>
    </location>
</feature>
<evidence type="ECO:0000256" key="3">
    <source>
        <dbReference type="ARBA" id="ARBA00022737"/>
    </source>
</evidence>
<dbReference type="InterPro" id="IPR001589">
    <property type="entry name" value="Actinin_actin-bd_CS"/>
</dbReference>
<dbReference type="SUPFAM" id="SSF47576">
    <property type="entry name" value="Calponin-homology domain, CH-domain"/>
    <property type="match status" value="1"/>
</dbReference>
<keyword evidence="6" id="KW-0009">Actin-binding</keyword>
<evidence type="ECO:0000256" key="1">
    <source>
        <dbReference type="ARBA" id="ARBA00004370"/>
    </source>
</evidence>
<dbReference type="PROSITE" id="PS00019">
    <property type="entry name" value="ACTININ_1"/>
    <property type="match status" value="1"/>
</dbReference>
<keyword evidence="3" id="KW-0677">Repeat</keyword>
<dbReference type="Gene3D" id="1.10.418.10">
    <property type="entry name" value="Calponin-like domain"/>
    <property type="match status" value="2"/>
</dbReference>
<accession>A0AA85B0A6</accession>
<dbReference type="GO" id="GO:0005640">
    <property type="term" value="C:nuclear outer membrane"/>
    <property type="evidence" value="ECO:0007669"/>
    <property type="project" value="TreeGrafter"/>
</dbReference>
<feature type="coiled-coil region" evidence="7">
    <location>
        <begin position="1868"/>
        <end position="1979"/>
    </location>
</feature>
<name>A0AA85B0A6_9TREM</name>
<evidence type="ECO:0000256" key="6">
    <source>
        <dbReference type="ARBA" id="ARBA00023203"/>
    </source>
</evidence>
<keyword evidence="7" id="KW-0175">Coiled coil</keyword>